<evidence type="ECO:0000256" key="2">
    <source>
        <dbReference type="ARBA" id="ARBA00006432"/>
    </source>
</evidence>
<keyword evidence="3" id="KW-0436">Ligase</keyword>
<evidence type="ECO:0000313" key="8">
    <source>
        <dbReference type="RefSeq" id="XP_023938251.2"/>
    </source>
</evidence>
<dbReference type="Proteomes" id="UP001652582">
    <property type="component" value="Chromosome 8"/>
</dbReference>
<proteinExistence type="inferred from homology"/>
<gene>
    <name evidence="8" type="primary">LOC112046035</name>
</gene>
<evidence type="ECO:0000256" key="1">
    <source>
        <dbReference type="ARBA" id="ARBA00004275"/>
    </source>
</evidence>
<dbReference type="Gene3D" id="3.40.50.12780">
    <property type="entry name" value="N-terminal domain of ligase-like"/>
    <property type="match status" value="1"/>
</dbReference>
<dbReference type="OrthoDB" id="10253869at2759"/>
<evidence type="ECO:0000259" key="6">
    <source>
        <dbReference type="Pfam" id="PF13193"/>
    </source>
</evidence>
<dbReference type="InterPro" id="IPR020845">
    <property type="entry name" value="AMP-binding_CS"/>
</dbReference>
<dbReference type="GO" id="GO:0005777">
    <property type="term" value="C:peroxisome"/>
    <property type="evidence" value="ECO:0007669"/>
    <property type="project" value="UniProtKB-SubCell"/>
</dbReference>
<dbReference type="PROSITE" id="PS00455">
    <property type="entry name" value="AMP_BINDING"/>
    <property type="match status" value="1"/>
</dbReference>
<accession>A0A6J1N5L6</accession>
<evidence type="ECO:0000313" key="7">
    <source>
        <dbReference type="Proteomes" id="UP001652582"/>
    </source>
</evidence>
<dbReference type="RefSeq" id="XP_023938251.2">
    <property type="nucleotide sequence ID" value="XM_024082483.2"/>
</dbReference>
<dbReference type="AlphaFoldDB" id="A0A6J1N5L6"/>
<name>A0A6J1N5L6_BICAN</name>
<evidence type="ECO:0000256" key="4">
    <source>
        <dbReference type="ARBA" id="ARBA00023140"/>
    </source>
</evidence>
<evidence type="ECO:0000259" key="5">
    <source>
        <dbReference type="Pfam" id="PF00501"/>
    </source>
</evidence>
<dbReference type="Gene3D" id="3.30.300.30">
    <property type="match status" value="1"/>
</dbReference>
<feature type="domain" description="AMP-dependent synthetase/ligase" evidence="5">
    <location>
        <begin position="40"/>
        <end position="405"/>
    </location>
</feature>
<dbReference type="InterPro" id="IPR045851">
    <property type="entry name" value="AMP-bd_C_sf"/>
</dbReference>
<dbReference type="KEGG" id="bany:112046035"/>
<keyword evidence="4" id="KW-0576">Peroxisome</keyword>
<dbReference type="PANTHER" id="PTHR24096:SF149">
    <property type="entry name" value="AMP-BINDING DOMAIN-CONTAINING PROTEIN-RELATED"/>
    <property type="match status" value="1"/>
</dbReference>
<dbReference type="SUPFAM" id="SSF56801">
    <property type="entry name" value="Acetyl-CoA synthetase-like"/>
    <property type="match status" value="1"/>
</dbReference>
<dbReference type="Pfam" id="PF00501">
    <property type="entry name" value="AMP-binding"/>
    <property type="match status" value="1"/>
</dbReference>
<comment type="similarity">
    <text evidence="2">Belongs to the ATP-dependent AMP-binding enzyme family.</text>
</comment>
<dbReference type="GeneID" id="112046035"/>
<dbReference type="InterPro" id="IPR025110">
    <property type="entry name" value="AMP-bd_C"/>
</dbReference>
<dbReference type="GO" id="GO:0016405">
    <property type="term" value="F:CoA-ligase activity"/>
    <property type="evidence" value="ECO:0007669"/>
    <property type="project" value="TreeGrafter"/>
</dbReference>
<keyword evidence="7" id="KW-1185">Reference proteome</keyword>
<dbReference type="InterPro" id="IPR000873">
    <property type="entry name" value="AMP-dep_synth/lig_dom"/>
</dbReference>
<sequence>MEMTYPSEAIFWYIQELTAGIIAESGIPSDRYHLGKIIHRSLKDAPDHILQIDGANGEKDTFKSALERSKQCAKAFRSLGLKYQDVIVIMAPNHINLVIPMYAALFNGIQVACVDMTLGVTELQDSFKCNTPKAVFCQSSNVETVREALKLLNNPAQIIVFDKNEQYESFHQFLEKYGQDTAENDFKPADFDPAITNAILMPTSGSTGTPKTAVLTHKNILVGFPHVLSVCTNFPTPFKITIVISPIQWVSAVFQFIMGPILRFTRVQTSSSLTAEHVRYLINKYKPEYTITSPTFLTTLIMPGREKCDFTSFQWLMVGGSNVTEKLIEDTKKLMPKTHVRICYGITEGSGMIFNFAYAPAGSVGFPTGHFQYKLTDPTTDEEILTHNLTGELRLKGPALFKCYYNNPVMTKATFDDDGWFKTGDLFYRDEHHNYYYVDRLKLLLKYRNHQVSPVEIESVIIKHPGVLDVAVTGIPDPECGDLPVALVILEDGHKVTAQEIKDLVKESLTDTKQLRGGVFFLKEFPTTSTSKLDRVKLKELAKILSIGQ</sequence>
<protein>
    <submittedName>
        <fullName evidence="8">Luciferin 4-monooxygenase-like</fullName>
    </submittedName>
</protein>
<comment type="subcellular location">
    <subcellularLocation>
        <location evidence="1">Peroxisome</location>
    </subcellularLocation>
</comment>
<evidence type="ECO:0000256" key="3">
    <source>
        <dbReference type="ARBA" id="ARBA00022598"/>
    </source>
</evidence>
<reference evidence="8" key="1">
    <citation type="submission" date="2025-08" db="UniProtKB">
        <authorList>
            <consortium name="RefSeq"/>
        </authorList>
    </citation>
    <scope>IDENTIFICATION</scope>
</reference>
<dbReference type="InterPro" id="IPR042099">
    <property type="entry name" value="ANL_N_sf"/>
</dbReference>
<organism evidence="7 8">
    <name type="scientific">Bicyclus anynana</name>
    <name type="common">Squinting bush brown butterfly</name>
    <dbReference type="NCBI Taxonomy" id="110368"/>
    <lineage>
        <taxon>Eukaryota</taxon>
        <taxon>Metazoa</taxon>
        <taxon>Ecdysozoa</taxon>
        <taxon>Arthropoda</taxon>
        <taxon>Hexapoda</taxon>
        <taxon>Insecta</taxon>
        <taxon>Pterygota</taxon>
        <taxon>Neoptera</taxon>
        <taxon>Endopterygota</taxon>
        <taxon>Lepidoptera</taxon>
        <taxon>Glossata</taxon>
        <taxon>Ditrysia</taxon>
        <taxon>Papilionoidea</taxon>
        <taxon>Nymphalidae</taxon>
        <taxon>Satyrinae</taxon>
        <taxon>Satyrini</taxon>
        <taxon>Mycalesina</taxon>
        <taxon>Bicyclus</taxon>
    </lineage>
</organism>
<feature type="domain" description="AMP-binding enzyme C-terminal" evidence="6">
    <location>
        <begin position="456"/>
        <end position="532"/>
    </location>
</feature>
<dbReference type="PANTHER" id="PTHR24096">
    <property type="entry name" value="LONG-CHAIN-FATTY-ACID--COA LIGASE"/>
    <property type="match status" value="1"/>
</dbReference>
<dbReference type="Pfam" id="PF13193">
    <property type="entry name" value="AMP-binding_C"/>
    <property type="match status" value="1"/>
</dbReference>